<feature type="transmembrane region" description="Helical" evidence="3">
    <location>
        <begin position="150"/>
        <end position="172"/>
    </location>
</feature>
<dbReference type="InterPro" id="IPR029787">
    <property type="entry name" value="Nucleotide_cyclase"/>
</dbReference>
<evidence type="ECO:0000256" key="3">
    <source>
        <dbReference type="SAM" id="Phobius"/>
    </source>
</evidence>
<dbReference type="RefSeq" id="WP_267614195.1">
    <property type="nucleotide sequence ID" value="NZ_JAOVZQ010000001.1"/>
</dbReference>
<dbReference type="Proteomes" id="UP001081283">
    <property type="component" value="Unassembled WGS sequence"/>
</dbReference>
<feature type="transmembrane region" description="Helical" evidence="3">
    <location>
        <begin position="63"/>
        <end position="82"/>
    </location>
</feature>
<keyword evidence="6" id="KW-1185">Reference proteome</keyword>
<dbReference type="InterPro" id="IPR043128">
    <property type="entry name" value="Rev_trsase/Diguanyl_cyclase"/>
</dbReference>
<accession>A0ABT3YKE0</accession>
<feature type="transmembrane region" description="Helical" evidence="3">
    <location>
        <begin position="94"/>
        <end position="114"/>
    </location>
</feature>
<dbReference type="CDD" id="cd01949">
    <property type="entry name" value="GGDEF"/>
    <property type="match status" value="1"/>
</dbReference>
<dbReference type="InterPro" id="IPR000160">
    <property type="entry name" value="GGDEF_dom"/>
</dbReference>
<evidence type="ECO:0000256" key="2">
    <source>
        <dbReference type="ARBA" id="ARBA00034247"/>
    </source>
</evidence>
<dbReference type="EC" id="2.7.7.65" evidence="1"/>
<dbReference type="EMBL" id="JAOVZQ010000001">
    <property type="protein sequence ID" value="MCY0096365.1"/>
    <property type="molecule type" value="Genomic_DNA"/>
</dbReference>
<evidence type="ECO:0000313" key="6">
    <source>
        <dbReference type="Proteomes" id="UP001081283"/>
    </source>
</evidence>
<dbReference type="SUPFAM" id="SSF55073">
    <property type="entry name" value="Nucleotide cyclase"/>
    <property type="match status" value="1"/>
</dbReference>
<feature type="domain" description="GGDEF" evidence="4">
    <location>
        <begin position="251"/>
        <end position="382"/>
    </location>
</feature>
<sequence>MDSTFLLTMINPVAALTFFMTFYLVWRQQPHRRYIMTWAWGYAAAAIGFGFECVNILVPAVPIWLGFNIFLPVSGWFFARGMCRRYGDAVPERLLLAILGLTVAGVFWLGFVSLSALGRGSAASIGLAVILMVGLRAIRRSRKKETLDFGIMFAILAMVFLLLARPVVSYMLEGNPPIGPLALSSFWVVSLKVLGLFGWMLFAILFLVRIADDLLADLKRQSVTDSLSGILNRRGFFAAAQPMADAAATTLPACMLILDIDHFKRINDSHGHQAGDEVIKQIAQVMQAAAPENAVVGRLGGEEFAIFLQNTAGPAARGFAESLCAALRLQHHAGIPDGSPVTVSIGVAEGHGESLDEMFQRADAALYQAKHDGRDRVQLSGPACRDPAAVASPQPMMADNAPCRSETSAARAMLG</sequence>
<dbReference type="PANTHER" id="PTHR45138:SF9">
    <property type="entry name" value="DIGUANYLATE CYCLASE DGCM-RELATED"/>
    <property type="match status" value="1"/>
</dbReference>
<evidence type="ECO:0000313" key="5">
    <source>
        <dbReference type="EMBL" id="MCY0096365.1"/>
    </source>
</evidence>
<dbReference type="Pfam" id="PF00990">
    <property type="entry name" value="GGDEF"/>
    <property type="match status" value="1"/>
</dbReference>
<reference evidence="5" key="1">
    <citation type="submission" date="2022-10" db="EMBL/GenBank/DDBJ databases">
        <title>Hoeflea sp. J2-29, isolated from marine algae.</title>
        <authorList>
            <person name="Kristyanto S."/>
            <person name="Kim J.M."/>
            <person name="Jeon C.O."/>
        </authorList>
    </citation>
    <scope>NUCLEOTIDE SEQUENCE</scope>
    <source>
        <strain evidence="5">J2-29</strain>
    </source>
</reference>
<gene>
    <name evidence="5" type="ORF">OEG82_20460</name>
</gene>
<proteinExistence type="predicted"/>
<organism evidence="5 6">
    <name type="scientific">Hoeflea ulvae</name>
    <dbReference type="NCBI Taxonomy" id="2983764"/>
    <lineage>
        <taxon>Bacteria</taxon>
        <taxon>Pseudomonadati</taxon>
        <taxon>Pseudomonadota</taxon>
        <taxon>Alphaproteobacteria</taxon>
        <taxon>Hyphomicrobiales</taxon>
        <taxon>Rhizobiaceae</taxon>
        <taxon>Hoeflea</taxon>
    </lineage>
</organism>
<protein>
    <recommendedName>
        <fullName evidence="1">diguanylate cyclase</fullName>
        <ecNumber evidence="1">2.7.7.65</ecNumber>
    </recommendedName>
</protein>
<evidence type="ECO:0000256" key="1">
    <source>
        <dbReference type="ARBA" id="ARBA00012528"/>
    </source>
</evidence>
<feature type="transmembrane region" description="Helical" evidence="3">
    <location>
        <begin position="184"/>
        <end position="211"/>
    </location>
</feature>
<dbReference type="NCBIfam" id="TIGR00254">
    <property type="entry name" value="GGDEF"/>
    <property type="match status" value="1"/>
</dbReference>
<dbReference type="PANTHER" id="PTHR45138">
    <property type="entry name" value="REGULATORY COMPONENTS OF SENSORY TRANSDUCTION SYSTEM"/>
    <property type="match status" value="1"/>
</dbReference>
<keyword evidence="3" id="KW-0812">Transmembrane</keyword>
<keyword evidence="3" id="KW-0472">Membrane</keyword>
<comment type="catalytic activity">
    <reaction evidence="2">
        <text>2 GTP = 3',3'-c-di-GMP + 2 diphosphate</text>
        <dbReference type="Rhea" id="RHEA:24898"/>
        <dbReference type="ChEBI" id="CHEBI:33019"/>
        <dbReference type="ChEBI" id="CHEBI:37565"/>
        <dbReference type="ChEBI" id="CHEBI:58805"/>
        <dbReference type="EC" id="2.7.7.65"/>
    </reaction>
</comment>
<name>A0ABT3YKE0_9HYPH</name>
<dbReference type="PROSITE" id="PS50887">
    <property type="entry name" value="GGDEF"/>
    <property type="match status" value="1"/>
</dbReference>
<feature type="transmembrane region" description="Helical" evidence="3">
    <location>
        <begin position="6"/>
        <end position="26"/>
    </location>
</feature>
<dbReference type="SMART" id="SM00267">
    <property type="entry name" value="GGDEF"/>
    <property type="match status" value="1"/>
</dbReference>
<keyword evidence="3" id="KW-1133">Transmembrane helix</keyword>
<feature type="transmembrane region" description="Helical" evidence="3">
    <location>
        <begin position="120"/>
        <end position="138"/>
    </location>
</feature>
<dbReference type="InterPro" id="IPR050469">
    <property type="entry name" value="Diguanylate_Cyclase"/>
</dbReference>
<comment type="caution">
    <text evidence="5">The sequence shown here is derived from an EMBL/GenBank/DDBJ whole genome shotgun (WGS) entry which is preliminary data.</text>
</comment>
<dbReference type="Gene3D" id="3.30.70.270">
    <property type="match status" value="1"/>
</dbReference>
<evidence type="ECO:0000259" key="4">
    <source>
        <dbReference type="PROSITE" id="PS50887"/>
    </source>
</evidence>
<feature type="transmembrane region" description="Helical" evidence="3">
    <location>
        <begin position="38"/>
        <end position="57"/>
    </location>
</feature>